<feature type="region of interest" description="Disordered" evidence="5">
    <location>
        <begin position="172"/>
        <end position="195"/>
    </location>
</feature>
<reference evidence="7" key="2">
    <citation type="submission" date="2021-04" db="EMBL/GenBank/DDBJ databases">
        <authorList>
            <person name="Gilroy R."/>
        </authorList>
    </citation>
    <scope>NUCLEOTIDE SEQUENCE</scope>
    <source>
        <strain evidence="7">1068</strain>
    </source>
</reference>
<dbReference type="PANTHER" id="PTHR30204">
    <property type="entry name" value="REDOX-CYCLING DRUG-SENSING TRANSCRIPTIONAL ACTIVATOR SOXR"/>
    <property type="match status" value="1"/>
</dbReference>
<evidence type="ECO:0000313" key="7">
    <source>
        <dbReference type="EMBL" id="HIZ65547.1"/>
    </source>
</evidence>
<dbReference type="PROSITE" id="PS50937">
    <property type="entry name" value="HTH_MERR_2"/>
    <property type="match status" value="1"/>
</dbReference>
<dbReference type="Pfam" id="PF13411">
    <property type="entry name" value="MerR_1"/>
    <property type="match status" value="1"/>
</dbReference>
<proteinExistence type="predicted"/>
<gene>
    <name evidence="7" type="ORF">H9809_06590</name>
</gene>
<dbReference type="SMART" id="SM00422">
    <property type="entry name" value="HTH_MERR"/>
    <property type="match status" value="1"/>
</dbReference>
<dbReference type="GO" id="GO:0003677">
    <property type="term" value="F:DNA binding"/>
    <property type="evidence" value="ECO:0007669"/>
    <property type="project" value="UniProtKB-KW"/>
</dbReference>
<dbReference type="AlphaFoldDB" id="A0A9D2FRX6"/>
<evidence type="ECO:0000313" key="8">
    <source>
        <dbReference type="Proteomes" id="UP000824056"/>
    </source>
</evidence>
<evidence type="ECO:0000256" key="4">
    <source>
        <dbReference type="ARBA" id="ARBA00023163"/>
    </source>
</evidence>
<dbReference type="InterPro" id="IPR009061">
    <property type="entry name" value="DNA-bd_dom_put_sf"/>
</dbReference>
<comment type="caution">
    <text evidence="7">The sequence shown here is derived from an EMBL/GenBank/DDBJ whole genome shotgun (WGS) entry which is preliminary data.</text>
</comment>
<keyword evidence="3" id="KW-0238">DNA-binding</keyword>
<evidence type="ECO:0000256" key="5">
    <source>
        <dbReference type="SAM" id="MobiDB-lite"/>
    </source>
</evidence>
<dbReference type="SUPFAM" id="SSF46955">
    <property type="entry name" value="Putative DNA-binding domain"/>
    <property type="match status" value="1"/>
</dbReference>
<keyword evidence="1" id="KW-0678">Repressor</keyword>
<feature type="compositionally biased region" description="Basic residues" evidence="5">
    <location>
        <begin position="185"/>
        <end position="195"/>
    </location>
</feature>
<dbReference type="Proteomes" id="UP000824056">
    <property type="component" value="Unassembled WGS sequence"/>
</dbReference>
<dbReference type="Gene3D" id="1.10.1660.10">
    <property type="match status" value="1"/>
</dbReference>
<keyword evidence="4" id="KW-0804">Transcription</keyword>
<feature type="domain" description="HTH merR-type" evidence="6">
    <location>
        <begin position="5"/>
        <end position="73"/>
    </location>
</feature>
<dbReference type="GO" id="GO:0003700">
    <property type="term" value="F:DNA-binding transcription factor activity"/>
    <property type="evidence" value="ECO:0007669"/>
    <property type="project" value="InterPro"/>
</dbReference>
<organism evidence="7 8">
    <name type="scientific">Candidatus Blautia pullicola</name>
    <dbReference type="NCBI Taxonomy" id="2838498"/>
    <lineage>
        <taxon>Bacteria</taxon>
        <taxon>Bacillati</taxon>
        <taxon>Bacillota</taxon>
        <taxon>Clostridia</taxon>
        <taxon>Lachnospirales</taxon>
        <taxon>Lachnospiraceae</taxon>
        <taxon>Blautia</taxon>
    </lineage>
</organism>
<evidence type="ECO:0000256" key="3">
    <source>
        <dbReference type="ARBA" id="ARBA00023125"/>
    </source>
</evidence>
<dbReference type="EMBL" id="DXBG01000161">
    <property type="protein sequence ID" value="HIZ65547.1"/>
    <property type="molecule type" value="Genomic_DNA"/>
</dbReference>
<feature type="compositionally biased region" description="Basic and acidic residues" evidence="5">
    <location>
        <begin position="80"/>
        <end position="135"/>
    </location>
</feature>
<keyword evidence="2" id="KW-0805">Transcription regulation</keyword>
<evidence type="ECO:0000256" key="1">
    <source>
        <dbReference type="ARBA" id="ARBA00022491"/>
    </source>
</evidence>
<feature type="compositionally biased region" description="Basic and acidic residues" evidence="5">
    <location>
        <begin position="172"/>
        <end position="184"/>
    </location>
</feature>
<evidence type="ECO:0000259" key="6">
    <source>
        <dbReference type="PROSITE" id="PS50937"/>
    </source>
</evidence>
<name>A0A9D2FRX6_9FIRM</name>
<dbReference type="PANTHER" id="PTHR30204:SF69">
    <property type="entry name" value="MERR-FAMILY TRANSCRIPTIONAL REGULATOR"/>
    <property type="match status" value="1"/>
</dbReference>
<evidence type="ECO:0000256" key="2">
    <source>
        <dbReference type="ARBA" id="ARBA00023015"/>
    </source>
</evidence>
<dbReference type="InterPro" id="IPR000551">
    <property type="entry name" value="MerR-type_HTH_dom"/>
</dbReference>
<dbReference type="InterPro" id="IPR047057">
    <property type="entry name" value="MerR_fam"/>
</dbReference>
<protein>
    <submittedName>
        <fullName evidence="7">Helix-turn-helix domain-containing protein</fullName>
    </submittedName>
</protein>
<sequence>MEETSYSVSQAVKLLDVQSHVLRYWEEELDLPIQRNGMGHRYYTRCDIQTFLSIKELKKKGYSLKEIGELTPFFYKNPKAEKENREKEEIPGKDKLKKEKSREGKSGKERQNQTRGERSVRGKGKAQKEGADRLPPEFMDIVSKMVAQRMKEQSTEEARYKRLDERIRSFQKSRREVAAAAEKKNTRKRRLRKRP</sequence>
<accession>A0A9D2FRX6</accession>
<reference evidence="7" key="1">
    <citation type="journal article" date="2021" name="PeerJ">
        <title>Extensive microbial diversity within the chicken gut microbiome revealed by metagenomics and culture.</title>
        <authorList>
            <person name="Gilroy R."/>
            <person name="Ravi A."/>
            <person name="Getino M."/>
            <person name="Pursley I."/>
            <person name="Horton D.L."/>
            <person name="Alikhan N.F."/>
            <person name="Baker D."/>
            <person name="Gharbi K."/>
            <person name="Hall N."/>
            <person name="Watson M."/>
            <person name="Adriaenssens E.M."/>
            <person name="Foster-Nyarko E."/>
            <person name="Jarju S."/>
            <person name="Secka A."/>
            <person name="Antonio M."/>
            <person name="Oren A."/>
            <person name="Chaudhuri R.R."/>
            <person name="La Ragione R."/>
            <person name="Hildebrand F."/>
            <person name="Pallen M.J."/>
        </authorList>
    </citation>
    <scope>NUCLEOTIDE SEQUENCE</scope>
    <source>
        <strain evidence="7">1068</strain>
    </source>
</reference>
<feature type="region of interest" description="Disordered" evidence="5">
    <location>
        <begin position="80"/>
        <end position="139"/>
    </location>
</feature>